<evidence type="ECO:0000256" key="5">
    <source>
        <dbReference type="ARBA" id="ARBA00047664"/>
    </source>
</evidence>
<evidence type="ECO:0000313" key="9">
    <source>
        <dbReference type="Proteomes" id="UP000249873"/>
    </source>
</evidence>
<comment type="catalytic activity">
    <reaction evidence="5 6">
        <text>N(1)-(5-phospho-beta-D-ribosyl)glycinamide + (6R)-10-formyltetrahydrofolate = N(2)-formyl-N(1)-(5-phospho-beta-D-ribosyl)glycinamide + (6S)-5,6,7,8-tetrahydrofolate + H(+)</text>
        <dbReference type="Rhea" id="RHEA:15053"/>
        <dbReference type="ChEBI" id="CHEBI:15378"/>
        <dbReference type="ChEBI" id="CHEBI:57453"/>
        <dbReference type="ChEBI" id="CHEBI:143788"/>
        <dbReference type="ChEBI" id="CHEBI:147286"/>
        <dbReference type="ChEBI" id="CHEBI:195366"/>
        <dbReference type="EC" id="2.1.2.2"/>
    </reaction>
</comment>
<sequence>MTKKIAIFASGGGSNAEAIVDYFKNNEEVEISYFLTNKADAGVIKRGRKLNIPTLVFSRKNFVETEQVVDFLKSQNIDLVVLAGFLWLIPSSLIQAFPNKIVNIHPALLPKHGGKGMWGHHVHEAVVANKEKESGITIHYVNENYDEGETIFQATCAVSPEDNPEQVATNVLKLEHYHFPRIIEKVLKAI</sequence>
<dbReference type="PANTHER" id="PTHR43369">
    <property type="entry name" value="PHOSPHORIBOSYLGLYCINAMIDE FORMYLTRANSFERASE"/>
    <property type="match status" value="1"/>
</dbReference>
<comment type="pathway">
    <text evidence="1 6">Purine metabolism; IMP biosynthesis via de novo pathway; N(2)-formyl-N(1)-(5-phospho-D-ribosyl)glycinamide from N(1)-(5-phospho-D-ribosyl)glycinamide (10-formyl THF route): step 1/1.</text>
</comment>
<dbReference type="GO" id="GO:0005829">
    <property type="term" value="C:cytosol"/>
    <property type="evidence" value="ECO:0007669"/>
    <property type="project" value="TreeGrafter"/>
</dbReference>
<dbReference type="EMBL" id="CP029480">
    <property type="protein sequence ID" value="AWW00888.1"/>
    <property type="molecule type" value="Genomic_DNA"/>
</dbReference>
<comment type="similarity">
    <text evidence="4 6">Belongs to the GART family.</text>
</comment>
<dbReference type="Pfam" id="PF00551">
    <property type="entry name" value="Formyl_trans_N"/>
    <property type="match status" value="1"/>
</dbReference>
<proteinExistence type="inferred from homology"/>
<feature type="binding site" evidence="6">
    <location>
        <begin position="13"/>
        <end position="15"/>
    </location>
    <ligand>
        <name>N(1)-(5-phospho-beta-D-ribosyl)glycinamide</name>
        <dbReference type="ChEBI" id="CHEBI:143788"/>
    </ligand>
</feature>
<feature type="site" description="Raises pKa of active site His" evidence="6">
    <location>
        <position position="146"/>
    </location>
</feature>
<dbReference type="RefSeq" id="WP_111374254.1">
    <property type="nucleotide sequence ID" value="NZ_CP029480.1"/>
</dbReference>
<comment type="function">
    <text evidence="6">Catalyzes the transfer of a formyl group from 10-formyltetrahydrofolate to 5-phospho-ribosyl-glycinamide (GAR), producing 5-phospho-ribosyl-N-formylglycinamide (FGAR) and tetrahydrofolate.</text>
</comment>
<evidence type="ECO:0000256" key="1">
    <source>
        <dbReference type="ARBA" id="ARBA00005054"/>
    </source>
</evidence>
<dbReference type="PROSITE" id="PS00373">
    <property type="entry name" value="GART"/>
    <property type="match status" value="1"/>
</dbReference>
<feature type="binding site" evidence="6">
    <location>
        <position position="59"/>
    </location>
    <ligand>
        <name>(6R)-10-formyltetrahydrofolate</name>
        <dbReference type="ChEBI" id="CHEBI:195366"/>
    </ligand>
</feature>
<dbReference type="InterPro" id="IPR004607">
    <property type="entry name" value="GART"/>
</dbReference>
<dbReference type="AlphaFoldDB" id="A0A2Z4GIC6"/>
<dbReference type="OrthoDB" id="9806170at2"/>
<protein>
    <recommendedName>
        <fullName evidence="6">Phosphoribosylglycinamide formyltransferase</fullName>
        <ecNumber evidence="6">2.1.2.2</ecNumber>
    </recommendedName>
    <alternativeName>
        <fullName evidence="6">5'-phosphoribosylglycinamide transformylase</fullName>
    </alternativeName>
    <alternativeName>
        <fullName evidence="6">GAR transformylase</fullName>
        <shortName evidence="6">GART</shortName>
    </alternativeName>
</protein>
<dbReference type="GO" id="GO:0006189">
    <property type="term" value="P:'de novo' IMP biosynthetic process"/>
    <property type="evidence" value="ECO:0007669"/>
    <property type="project" value="UniProtKB-UniRule"/>
</dbReference>
<feature type="active site" description="Proton donor" evidence="6">
    <location>
        <position position="105"/>
    </location>
</feature>
<dbReference type="HAMAP" id="MF_01930">
    <property type="entry name" value="PurN"/>
    <property type="match status" value="1"/>
</dbReference>
<dbReference type="CDD" id="cd08645">
    <property type="entry name" value="FMT_core_GART"/>
    <property type="match status" value="1"/>
</dbReference>
<dbReference type="PANTHER" id="PTHR43369:SF2">
    <property type="entry name" value="PHOSPHORIBOSYLGLYCINAMIDE FORMYLTRANSFERASE"/>
    <property type="match status" value="1"/>
</dbReference>
<dbReference type="UniPathway" id="UPA00074">
    <property type="reaction ID" value="UER00126"/>
</dbReference>
<dbReference type="KEGG" id="als:DJ013_11675"/>
<dbReference type="EC" id="2.1.2.2" evidence="6"/>
<evidence type="ECO:0000256" key="4">
    <source>
        <dbReference type="ARBA" id="ARBA00038440"/>
    </source>
</evidence>
<feature type="binding site" evidence="6">
    <location>
        <position position="103"/>
    </location>
    <ligand>
        <name>(6R)-10-formyltetrahydrofolate</name>
        <dbReference type="ChEBI" id="CHEBI:195366"/>
    </ligand>
</feature>
<dbReference type="GO" id="GO:0004644">
    <property type="term" value="F:phosphoribosylglycinamide formyltransferase activity"/>
    <property type="evidence" value="ECO:0007669"/>
    <property type="project" value="UniProtKB-UniRule"/>
</dbReference>
<name>A0A2Z4GIC6_9BACT</name>
<accession>A0A2Z4GIC6</accession>
<dbReference type="InterPro" id="IPR036477">
    <property type="entry name" value="Formyl_transf_N_sf"/>
</dbReference>
<evidence type="ECO:0000259" key="7">
    <source>
        <dbReference type="Pfam" id="PF00551"/>
    </source>
</evidence>
<keyword evidence="9" id="KW-1185">Reference proteome</keyword>
<dbReference type="Gene3D" id="3.40.50.170">
    <property type="entry name" value="Formyl transferase, N-terminal domain"/>
    <property type="match status" value="1"/>
</dbReference>
<comment type="caution">
    <text evidence="6">Lacks conserved residue(s) required for the propagation of feature annotation.</text>
</comment>
<dbReference type="NCBIfam" id="TIGR00639">
    <property type="entry name" value="PurN"/>
    <property type="match status" value="1"/>
</dbReference>
<feature type="domain" description="Formyl transferase N-terminal" evidence="7">
    <location>
        <begin position="3"/>
        <end position="182"/>
    </location>
</feature>
<evidence type="ECO:0000313" key="8">
    <source>
        <dbReference type="EMBL" id="AWW00888.1"/>
    </source>
</evidence>
<evidence type="ECO:0000256" key="6">
    <source>
        <dbReference type="HAMAP-Rule" id="MF_01930"/>
    </source>
</evidence>
<organism evidence="8 9">
    <name type="scientific">Arcticibacterium luteifluviistationis</name>
    <dbReference type="NCBI Taxonomy" id="1784714"/>
    <lineage>
        <taxon>Bacteria</taxon>
        <taxon>Pseudomonadati</taxon>
        <taxon>Bacteroidota</taxon>
        <taxon>Cytophagia</taxon>
        <taxon>Cytophagales</taxon>
        <taxon>Leadbetterellaceae</taxon>
        <taxon>Arcticibacterium</taxon>
    </lineage>
</organism>
<keyword evidence="3 6" id="KW-0658">Purine biosynthesis</keyword>
<evidence type="ECO:0000256" key="3">
    <source>
        <dbReference type="ARBA" id="ARBA00022755"/>
    </source>
</evidence>
<dbReference type="Proteomes" id="UP000249873">
    <property type="component" value="Chromosome"/>
</dbReference>
<dbReference type="SUPFAM" id="SSF53328">
    <property type="entry name" value="Formyltransferase"/>
    <property type="match status" value="1"/>
</dbReference>
<evidence type="ECO:0000256" key="2">
    <source>
        <dbReference type="ARBA" id="ARBA00022679"/>
    </source>
</evidence>
<gene>
    <name evidence="6 8" type="primary">purN</name>
    <name evidence="8" type="ORF">DJ013_11675</name>
</gene>
<dbReference type="InterPro" id="IPR001555">
    <property type="entry name" value="GART_AS"/>
</dbReference>
<reference evidence="8 9" key="1">
    <citation type="submission" date="2018-05" db="EMBL/GenBank/DDBJ databases">
        <title>Complete genome sequence of Arcticibacterium luteifluviistationis SM1504T, a cytophagaceae bacterium isolated from Arctic surface seawater.</title>
        <authorList>
            <person name="Li Y."/>
            <person name="Qin Q.-L."/>
        </authorList>
    </citation>
    <scope>NUCLEOTIDE SEQUENCE [LARGE SCALE GENOMIC DNA]</scope>
    <source>
        <strain evidence="8 9">SM1504</strain>
    </source>
</reference>
<keyword evidence="2 6" id="KW-0808">Transferase</keyword>
<dbReference type="InterPro" id="IPR002376">
    <property type="entry name" value="Formyl_transf_N"/>
</dbReference>